<dbReference type="AlphaFoldDB" id="A0A239HZG8"/>
<feature type="chain" id="PRO_5011308288" evidence="3">
    <location>
        <begin position="26"/>
        <end position="276"/>
    </location>
</feature>
<name>A0A239HZG8_9PSED</name>
<feature type="signal peptide" evidence="3">
    <location>
        <begin position="1"/>
        <end position="25"/>
    </location>
</feature>
<evidence type="ECO:0000313" key="6">
    <source>
        <dbReference type="Proteomes" id="UP000242915"/>
    </source>
</evidence>
<protein>
    <submittedName>
        <fullName evidence="5">Amino acid ABC transporter substrate-binding protein, PAAT family</fullName>
    </submittedName>
</protein>
<keyword evidence="6" id="KW-1185">Reference proteome</keyword>
<feature type="domain" description="Solute-binding protein family 3/N-terminal" evidence="4">
    <location>
        <begin position="37"/>
        <end position="158"/>
    </location>
</feature>
<dbReference type="PANTHER" id="PTHR35936">
    <property type="entry name" value="MEMBRANE-BOUND LYTIC MUREIN TRANSGLYCOSYLASE F"/>
    <property type="match status" value="1"/>
</dbReference>
<dbReference type="PROSITE" id="PS51257">
    <property type="entry name" value="PROKAR_LIPOPROTEIN"/>
    <property type="match status" value="1"/>
</dbReference>
<comment type="similarity">
    <text evidence="1">Belongs to the bacterial solute-binding protein 3 family.</text>
</comment>
<evidence type="ECO:0000256" key="2">
    <source>
        <dbReference type="ARBA" id="ARBA00022729"/>
    </source>
</evidence>
<dbReference type="EMBL" id="FZOG01000005">
    <property type="protein sequence ID" value="SNS86123.1"/>
    <property type="molecule type" value="Genomic_DNA"/>
</dbReference>
<dbReference type="PANTHER" id="PTHR35936:SF6">
    <property type="entry name" value="AMINO ACID ABC TRANSPORTER SUBSTRATE-BINDING PAAT FAMILY PROTEIN"/>
    <property type="match status" value="1"/>
</dbReference>
<dbReference type="Gene3D" id="3.40.190.10">
    <property type="entry name" value="Periplasmic binding protein-like II"/>
    <property type="match status" value="2"/>
</dbReference>
<dbReference type="SUPFAM" id="SSF53850">
    <property type="entry name" value="Periplasmic binding protein-like II"/>
    <property type="match status" value="1"/>
</dbReference>
<evidence type="ECO:0000259" key="4">
    <source>
        <dbReference type="Pfam" id="PF00497"/>
    </source>
</evidence>
<sequence length="276" mass="30594">MLDRHLLKSCVLAISCLSVSSLSFAAGSCERLVATGNPNNPPFMWRDPQNPKQLMGAQADMLKKVAKDLGVRLDVLYSRSWEKAEEEVRSGRIDLLSGVELTPASLDDLDYIYPSVYSHDTVVWVRNILSFPYIEWADLRDRKGAKAADALSPAFTDYAKANLDIEQGANLSQVFQKLMLGEVDYVLAERESSLARATTMGLQDDLLPLSPPIEGRPMYLALSHNSACNDAWLRGQLAKKMTEIAASELPESLIQKNLQLWKQQQSEPASAPKVAQ</sequence>
<evidence type="ECO:0000256" key="1">
    <source>
        <dbReference type="ARBA" id="ARBA00010333"/>
    </source>
</evidence>
<proteinExistence type="inferred from homology"/>
<gene>
    <name evidence="5" type="ORF">SAMN05216255_3642</name>
</gene>
<dbReference type="RefSeq" id="WP_010488824.1">
    <property type="nucleotide sequence ID" value="NZ_FZOG01000005.1"/>
</dbReference>
<keyword evidence="2 3" id="KW-0732">Signal</keyword>
<reference evidence="6" key="1">
    <citation type="submission" date="2017-06" db="EMBL/GenBank/DDBJ databases">
        <authorList>
            <person name="Varghese N."/>
            <person name="Submissions S."/>
        </authorList>
    </citation>
    <scope>NUCLEOTIDE SEQUENCE [LARGE SCALE GENOMIC DNA]</scope>
    <source>
        <strain evidence="6">CIP 108523</strain>
    </source>
</reference>
<dbReference type="Proteomes" id="UP000242915">
    <property type="component" value="Unassembled WGS sequence"/>
</dbReference>
<organism evidence="5 6">
    <name type="scientific">Pseudomonas segetis</name>
    <dbReference type="NCBI Taxonomy" id="298908"/>
    <lineage>
        <taxon>Bacteria</taxon>
        <taxon>Pseudomonadati</taxon>
        <taxon>Pseudomonadota</taxon>
        <taxon>Gammaproteobacteria</taxon>
        <taxon>Pseudomonadales</taxon>
        <taxon>Pseudomonadaceae</taxon>
        <taxon>Pseudomonas</taxon>
    </lineage>
</organism>
<accession>A0A239HZG8</accession>
<dbReference type="Pfam" id="PF00497">
    <property type="entry name" value="SBP_bac_3"/>
    <property type="match status" value="1"/>
</dbReference>
<evidence type="ECO:0000313" key="5">
    <source>
        <dbReference type="EMBL" id="SNS86123.1"/>
    </source>
</evidence>
<evidence type="ECO:0000256" key="3">
    <source>
        <dbReference type="SAM" id="SignalP"/>
    </source>
</evidence>
<dbReference type="InterPro" id="IPR001638">
    <property type="entry name" value="Solute-binding_3/MltF_N"/>
</dbReference>